<keyword evidence="8" id="KW-1185">Reference proteome</keyword>
<dbReference type="InterPro" id="IPR050241">
    <property type="entry name" value="NAD-cap_RNA_hydrolase_NudC"/>
</dbReference>
<evidence type="ECO:0000256" key="4">
    <source>
        <dbReference type="ARBA" id="ARBA00022842"/>
    </source>
</evidence>
<dbReference type="PROSITE" id="PS51462">
    <property type="entry name" value="NUDIX"/>
    <property type="match status" value="1"/>
</dbReference>
<dbReference type="Gene3D" id="3.90.79.10">
    <property type="entry name" value="Nucleoside Triphosphate Pyrophosphohydrolase"/>
    <property type="match status" value="1"/>
</dbReference>
<dbReference type="Proteomes" id="UP000578697">
    <property type="component" value="Unassembled WGS sequence"/>
</dbReference>
<dbReference type="CDD" id="cd04681">
    <property type="entry name" value="NUDIX_Hydrolase"/>
    <property type="match status" value="1"/>
</dbReference>
<proteinExistence type="predicted"/>
<dbReference type="KEGG" id="trc:DYE49_09595"/>
<dbReference type="GO" id="GO:0006742">
    <property type="term" value="P:NADP+ catabolic process"/>
    <property type="evidence" value="ECO:0007669"/>
    <property type="project" value="TreeGrafter"/>
</dbReference>
<dbReference type="GO" id="GO:0035529">
    <property type="term" value="F:NADH pyrophosphatase activity"/>
    <property type="evidence" value="ECO:0007669"/>
    <property type="project" value="TreeGrafter"/>
</dbReference>
<evidence type="ECO:0000259" key="5">
    <source>
        <dbReference type="PROSITE" id="PS51462"/>
    </source>
</evidence>
<dbReference type="PANTHER" id="PTHR42904">
    <property type="entry name" value="NUDIX HYDROLASE, NUDC SUBFAMILY"/>
    <property type="match status" value="1"/>
</dbReference>
<evidence type="ECO:0000256" key="1">
    <source>
        <dbReference type="ARBA" id="ARBA00001946"/>
    </source>
</evidence>
<keyword evidence="2" id="KW-0479">Metal-binding</keyword>
<dbReference type="SUPFAM" id="SSF55811">
    <property type="entry name" value="Nudix"/>
    <property type="match status" value="1"/>
</dbReference>
<dbReference type="AlphaFoldDB" id="A0A840SGF1"/>
<dbReference type="GO" id="GO:0005829">
    <property type="term" value="C:cytosol"/>
    <property type="evidence" value="ECO:0007669"/>
    <property type="project" value="TreeGrafter"/>
</dbReference>
<dbReference type="Pfam" id="PF00293">
    <property type="entry name" value="NUDIX"/>
    <property type="match status" value="1"/>
</dbReference>
<sequence length="175" mass="19865">MNDFKFCPMCGSRNIQTLMNGRKWLCPDCGFDLYNNTASAVGIIIHNSGNEVLFEVRAKEPRKGYLALPGGFTNADESAEQAAERECMEETGLSIKNLTYVCSFPNDYEYKNIHYKTCDLFFSAGMPEQMQLKAQETEVQSFVWKKIKTEDDIQNLPLAFSSAKKSLLCWLQKNA</sequence>
<dbReference type="EMBL" id="JACHFR010000005">
    <property type="protein sequence ID" value="MBB5219984.1"/>
    <property type="molecule type" value="Genomic_DNA"/>
</dbReference>
<feature type="domain" description="Nudix hydrolase" evidence="5">
    <location>
        <begin position="36"/>
        <end position="173"/>
    </location>
</feature>
<dbReference type="GO" id="GO:0046872">
    <property type="term" value="F:metal ion binding"/>
    <property type="evidence" value="ECO:0007669"/>
    <property type="project" value="UniProtKB-KW"/>
</dbReference>
<gene>
    <name evidence="7" type="ORF">DYE49_09595</name>
    <name evidence="6" type="ORF">HNP77_002374</name>
</gene>
<evidence type="ECO:0000313" key="6">
    <source>
        <dbReference type="EMBL" id="MBB5219984.1"/>
    </source>
</evidence>
<dbReference type="RefSeq" id="WP_184653630.1">
    <property type="nucleotide sequence ID" value="NZ_JACHFR010000005.1"/>
</dbReference>
<dbReference type="EMBL" id="CP031517">
    <property type="protein sequence ID" value="QOS40695.1"/>
    <property type="molecule type" value="Genomic_DNA"/>
</dbReference>
<dbReference type="PANTHER" id="PTHR42904:SF12">
    <property type="entry name" value="ADP-RIBOSE PYROPHOSPHATASE-RELATED"/>
    <property type="match status" value="1"/>
</dbReference>
<evidence type="ECO:0000313" key="7">
    <source>
        <dbReference type="EMBL" id="QOS40695.1"/>
    </source>
</evidence>
<evidence type="ECO:0000256" key="3">
    <source>
        <dbReference type="ARBA" id="ARBA00022801"/>
    </source>
</evidence>
<name>A0A840SGF1_9SPIR</name>
<evidence type="ECO:0000313" key="9">
    <source>
        <dbReference type="Proteomes" id="UP000593591"/>
    </source>
</evidence>
<comment type="cofactor">
    <cofactor evidence="1">
        <name>Mg(2+)</name>
        <dbReference type="ChEBI" id="CHEBI:18420"/>
    </cofactor>
</comment>
<dbReference type="Proteomes" id="UP000593591">
    <property type="component" value="Chromosome"/>
</dbReference>
<organism evidence="6 8">
    <name type="scientific">Treponema rectale</name>
    <dbReference type="NCBI Taxonomy" id="744512"/>
    <lineage>
        <taxon>Bacteria</taxon>
        <taxon>Pseudomonadati</taxon>
        <taxon>Spirochaetota</taxon>
        <taxon>Spirochaetia</taxon>
        <taxon>Spirochaetales</taxon>
        <taxon>Treponemataceae</taxon>
        <taxon>Treponema</taxon>
    </lineage>
</organism>
<dbReference type="GO" id="GO:0019677">
    <property type="term" value="P:NAD+ catabolic process"/>
    <property type="evidence" value="ECO:0007669"/>
    <property type="project" value="TreeGrafter"/>
</dbReference>
<evidence type="ECO:0000256" key="2">
    <source>
        <dbReference type="ARBA" id="ARBA00022723"/>
    </source>
</evidence>
<reference evidence="6 8" key="2">
    <citation type="submission" date="2020-08" db="EMBL/GenBank/DDBJ databases">
        <title>Genomic Encyclopedia of Type Strains, Phase IV (KMG-IV): sequencing the most valuable type-strain genomes for metagenomic binning, comparative biology and taxonomic classification.</title>
        <authorList>
            <person name="Goeker M."/>
        </authorList>
    </citation>
    <scope>NUCLEOTIDE SEQUENCE [LARGE SCALE GENOMIC DNA]</scope>
    <source>
        <strain evidence="6 8">DSM 103679</strain>
    </source>
</reference>
<reference evidence="7 9" key="1">
    <citation type="submission" date="2018-08" db="EMBL/GenBank/DDBJ databases">
        <title>The first complete genome of Treponema rectale (CHPAT), a commensal spirochete of the bovine rectum.</title>
        <authorList>
            <person name="Staton G.J."/>
            <person name="Clegg S.R."/>
            <person name="Carter S.D."/>
            <person name="Radford A.D."/>
            <person name="Darby A."/>
            <person name="Hall N."/>
            <person name="Birtles R.J."/>
            <person name="Evans N.J."/>
        </authorList>
    </citation>
    <scope>NUCLEOTIDE SEQUENCE [LARGE SCALE GENOMIC DNA]</scope>
    <source>
        <strain evidence="7 9">CHPA</strain>
    </source>
</reference>
<evidence type="ECO:0000313" key="8">
    <source>
        <dbReference type="Proteomes" id="UP000578697"/>
    </source>
</evidence>
<dbReference type="InterPro" id="IPR000086">
    <property type="entry name" value="NUDIX_hydrolase_dom"/>
</dbReference>
<protein>
    <submittedName>
        <fullName evidence="6">NADH pyrophosphatase NudC (Nudix superfamily)</fullName>
    </submittedName>
    <submittedName>
        <fullName evidence="7">NUDIX domain-containing protein</fullName>
    </submittedName>
</protein>
<dbReference type="InterPro" id="IPR015797">
    <property type="entry name" value="NUDIX_hydrolase-like_dom_sf"/>
</dbReference>
<accession>A0A840SGF1</accession>
<keyword evidence="3" id="KW-0378">Hydrolase</keyword>
<keyword evidence="4" id="KW-0460">Magnesium</keyword>